<keyword evidence="1" id="KW-1133">Transmembrane helix</keyword>
<accession>A0A8J3U6E3</accession>
<protein>
    <recommendedName>
        <fullName evidence="4">Polysaccharide chain length determinant N-terminal domain-containing protein</fullName>
    </recommendedName>
</protein>
<evidence type="ECO:0000256" key="1">
    <source>
        <dbReference type="SAM" id="Phobius"/>
    </source>
</evidence>
<feature type="transmembrane region" description="Helical" evidence="1">
    <location>
        <begin position="188"/>
        <end position="211"/>
    </location>
</feature>
<name>A0A8J3U6E3_9ACTN</name>
<evidence type="ECO:0000313" key="3">
    <source>
        <dbReference type="Proteomes" id="UP000622547"/>
    </source>
</evidence>
<keyword evidence="1" id="KW-0472">Membrane</keyword>
<proteinExistence type="predicted"/>
<comment type="caution">
    <text evidence="2">The sequence shown here is derived from an EMBL/GenBank/DDBJ whole genome shotgun (WGS) entry which is preliminary data.</text>
</comment>
<sequence length="241" mass="25617">MDFWGTVLVLFRRWYITLPAFVLALGATLAVYSSVPTNYVSNAVLVLTAPTTGGTLPTDPKNANGLTNPLLNFDKGLSMTASIVIEGLGTPEMMETLGITPDGDTKVQIDNGSSNFESLTESPFVFITGESASPAEAQAVVNRVATNAKKVLADRQKALDAPPSTYITMNFAVPATTPMPEQGQRLRAAAVALALGAVASLTAAFAAESFAQRLRVRRALRPTRRPTKSFAFDNEHSVAGR</sequence>
<dbReference type="AlphaFoldDB" id="A0A8J3U6E3"/>
<evidence type="ECO:0000313" key="2">
    <source>
        <dbReference type="EMBL" id="GII37872.1"/>
    </source>
</evidence>
<evidence type="ECO:0008006" key="4">
    <source>
        <dbReference type="Google" id="ProtNLM"/>
    </source>
</evidence>
<keyword evidence="3" id="KW-1185">Reference proteome</keyword>
<reference evidence="2 3" key="1">
    <citation type="submission" date="2021-01" db="EMBL/GenBank/DDBJ databases">
        <title>Whole genome shotgun sequence of Planotetraspora phitsanulokensis NBRC 104273.</title>
        <authorList>
            <person name="Komaki H."/>
            <person name="Tamura T."/>
        </authorList>
    </citation>
    <scope>NUCLEOTIDE SEQUENCE [LARGE SCALE GENOMIC DNA]</scope>
    <source>
        <strain evidence="2 3">NBRC 104273</strain>
    </source>
</reference>
<dbReference type="RefSeq" id="WP_204073556.1">
    <property type="nucleotide sequence ID" value="NZ_BAABHI010000013.1"/>
</dbReference>
<dbReference type="EMBL" id="BOOP01000011">
    <property type="protein sequence ID" value="GII37872.1"/>
    <property type="molecule type" value="Genomic_DNA"/>
</dbReference>
<gene>
    <name evidence="2" type="ORF">Pph01_28750</name>
</gene>
<dbReference type="Proteomes" id="UP000622547">
    <property type="component" value="Unassembled WGS sequence"/>
</dbReference>
<keyword evidence="1" id="KW-0812">Transmembrane</keyword>
<organism evidence="2 3">
    <name type="scientific">Planotetraspora phitsanulokensis</name>
    <dbReference type="NCBI Taxonomy" id="575192"/>
    <lineage>
        <taxon>Bacteria</taxon>
        <taxon>Bacillati</taxon>
        <taxon>Actinomycetota</taxon>
        <taxon>Actinomycetes</taxon>
        <taxon>Streptosporangiales</taxon>
        <taxon>Streptosporangiaceae</taxon>
        <taxon>Planotetraspora</taxon>
    </lineage>
</organism>
<feature type="transmembrane region" description="Helical" evidence="1">
    <location>
        <begin position="14"/>
        <end position="35"/>
    </location>
</feature>